<dbReference type="Gene3D" id="1.10.10.10">
    <property type="entry name" value="Winged helix-like DNA-binding domain superfamily/Winged helix DNA-binding domain"/>
    <property type="match status" value="1"/>
</dbReference>
<dbReference type="InterPro" id="IPR036388">
    <property type="entry name" value="WH-like_DNA-bd_sf"/>
</dbReference>
<keyword evidence="6" id="KW-1185">Reference proteome</keyword>
<gene>
    <name evidence="5" type="ORF">BXY57_0005</name>
</gene>
<evidence type="ECO:0000256" key="1">
    <source>
        <dbReference type="ARBA" id="ARBA00023015"/>
    </source>
</evidence>
<evidence type="ECO:0000259" key="4">
    <source>
        <dbReference type="PROSITE" id="PS51000"/>
    </source>
</evidence>
<dbReference type="GO" id="GO:0003677">
    <property type="term" value="F:DNA binding"/>
    <property type="evidence" value="ECO:0007669"/>
    <property type="project" value="UniProtKB-KW"/>
</dbReference>
<dbReference type="EMBL" id="PGFG01000001">
    <property type="protein sequence ID" value="PJJ74447.1"/>
    <property type="molecule type" value="Genomic_DNA"/>
</dbReference>
<dbReference type="PRINTS" id="PR00037">
    <property type="entry name" value="HTHLACR"/>
</dbReference>
<dbReference type="InterPro" id="IPR037171">
    <property type="entry name" value="NagB/RpiA_transferase-like"/>
</dbReference>
<name>A0A2M9CRD1_9BACT</name>
<dbReference type="GO" id="GO:0003700">
    <property type="term" value="F:DNA-binding transcription factor activity"/>
    <property type="evidence" value="ECO:0007669"/>
    <property type="project" value="InterPro"/>
</dbReference>
<dbReference type="InterPro" id="IPR050313">
    <property type="entry name" value="Carb_Metab_HTH_regulators"/>
</dbReference>
<dbReference type="Proteomes" id="UP000230000">
    <property type="component" value="Unassembled WGS sequence"/>
</dbReference>
<comment type="caution">
    <text evidence="5">The sequence shown here is derived from an EMBL/GenBank/DDBJ whole genome shotgun (WGS) entry which is preliminary data.</text>
</comment>
<dbReference type="PANTHER" id="PTHR30363">
    <property type="entry name" value="HTH-TYPE TRANSCRIPTIONAL REGULATOR SRLR-RELATED"/>
    <property type="match status" value="1"/>
</dbReference>
<dbReference type="InterPro" id="IPR001034">
    <property type="entry name" value="DeoR_HTH"/>
</dbReference>
<dbReference type="PANTHER" id="PTHR30363:SF44">
    <property type="entry name" value="AGA OPERON TRANSCRIPTIONAL REPRESSOR-RELATED"/>
    <property type="match status" value="1"/>
</dbReference>
<dbReference type="SMART" id="SM00420">
    <property type="entry name" value="HTH_DEOR"/>
    <property type="match status" value="1"/>
</dbReference>
<dbReference type="InterPro" id="IPR036390">
    <property type="entry name" value="WH_DNA-bd_sf"/>
</dbReference>
<keyword evidence="1" id="KW-0805">Transcription regulation</keyword>
<dbReference type="SUPFAM" id="SSF100950">
    <property type="entry name" value="NagB/RpiA/CoA transferase-like"/>
    <property type="match status" value="1"/>
</dbReference>
<dbReference type="Gene3D" id="3.40.50.1360">
    <property type="match status" value="1"/>
</dbReference>
<evidence type="ECO:0000313" key="5">
    <source>
        <dbReference type="EMBL" id="PJJ74447.1"/>
    </source>
</evidence>
<dbReference type="AlphaFoldDB" id="A0A2M9CRD1"/>
<dbReference type="InterPro" id="IPR014036">
    <property type="entry name" value="DeoR-like_C"/>
</dbReference>
<dbReference type="Pfam" id="PF00455">
    <property type="entry name" value="DeoRC"/>
    <property type="match status" value="1"/>
</dbReference>
<dbReference type="PROSITE" id="PS51000">
    <property type="entry name" value="HTH_DEOR_2"/>
    <property type="match status" value="1"/>
</dbReference>
<dbReference type="SUPFAM" id="SSF46785">
    <property type="entry name" value="Winged helix' DNA-binding domain"/>
    <property type="match status" value="1"/>
</dbReference>
<dbReference type="InterPro" id="IPR018356">
    <property type="entry name" value="Tscrpt_reg_HTH_DeoR_CS"/>
</dbReference>
<proteinExistence type="predicted"/>
<evidence type="ECO:0000256" key="2">
    <source>
        <dbReference type="ARBA" id="ARBA00023125"/>
    </source>
</evidence>
<dbReference type="SMART" id="SM01134">
    <property type="entry name" value="DeoRC"/>
    <property type="match status" value="1"/>
</dbReference>
<organism evidence="5 6">
    <name type="scientific">Thermoflavifilum aggregans</name>
    <dbReference type="NCBI Taxonomy" id="454188"/>
    <lineage>
        <taxon>Bacteria</taxon>
        <taxon>Pseudomonadati</taxon>
        <taxon>Bacteroidota</taxon>
        <taxon>Chitinophagia</taxon>
        <taxon>Chitinophagales</taxon>
        <taxon>Chitinophagaceae</taxon>
        <taxon>Thermoflavifilum</taxon>
    </lineage>
</organism>
<keyword evidence="2" id="KW-0238">DNA-binding</keyword>
<dbReference type="PROSITE" id="PS00894">
    <property type="entry name" value="HTH_DEOR_1"/>
    <property type="match status" value="1"/>
</dbReference>
<dbReference type="Pfam" id="PF08220">
    <property type="entry name" value="HTH_DeoR"/>
    <property type="match status" value="1"/>
</dbReference>
<evidence type="ECO:0000256" key="3">
    <source>
        <dbReference type="ARBA" id="ARBA00023163"/>
    </source>
</evidence>
<protein>
    <submittedName>
        <fullName evidence="5">DeoR family transcriptional regulator</fullName>
    </submittedName>
</protein>
<dbReference type="OrthoDB" id="9797223at2"/>
<sequence length="222" mass="24812">MARKNSIQPEVRKKMILKHLDKYESISIKETARLCTVSEITARRDLDELESEGLLIRSFGVAVKSKLIPYLFSYENKIAHNRKKKVEIARVASSFVNDNDILFLGCGTTVVHLPKFITGLQNLSIITNSLPAVSELVHYPNIRINLLGGDLDHERKACYGPATEKIIQAYKANKAFLGAASISLRNGLSSNVEKEWTIARLMAESAEQVFVFCDSSKIEKDA</sequence>
<feature type="domain" description="HTH deoR-type" evidence="4">
    <location>
        <begin position="9"/>
        <end position="64"/>
    </location>
</feature>
<reference evidence="5 6" key="1">
    <citation type="submission" date="2017-11" db="EMBL/GenBank/DDBJ databases">
        <title>Genomic Encyclopedia of Archaeal and Bacterial Type Strains, Phase II (KMG-II): From Individual Species to Whole Genera.</title>
        <authorList>
            <person name="Goeker M."/>
        </authorList>
    </citation>
    <scope>NUCLEOTIDE SEQUENCE [LARGE SCALE GENOMIC DNA]</scope>
    <source>
        <strain evidence="5 6">DSM 27268</strain>
    </source>
</reference>
<evidence type="ECO:0000313" key="6">
    <source>
        <dbReference type="Proteomes" id="UP000230000"/>
    </source>
</evidence>
<dbReference type="RefSeq" id="WP_100313176.1">
    <property type="nucleotide sequence ID" value="NZ_PGFG01000001.1"/>
</dbReference>
<accession>A0A2M9CRD1</accession>
<keyword evidence="3" id="KW-0804">Transcription</keyword>